<keyword evidence="4 10" id="KW-0109">Calcium transport</keyword>
<dbReference type="Proteomes" id="UP000007635">
    <property type="component" value="Chromosome VII"/>
</dbReference>
<dbReference type="GO" id="GO:0051560">
    <property type="term" value="P:mitochondrial calcium ion homeostasis"/>
    <property type="evidence" value="ECO:0007669"/>
    <property type="project" value="UniProtKB-UniRule"/>
</dbReference>
<dbReference type="GeneTree" id="ENSGT00940000158059"/>
<dbReference type="InterPro" id="IPR006769">
    <property type="entry name" value="MCU_C"/>
</dbReference>
<evidence type="ECO:0000256" key="11">
    <source>
        <dbReference type="SAM" id="MobiDB-lite"/>
    </source>
</evidence>
<comment type="subcellular location">
    <subcellularLocation>
        <location evidence="1">Membrane</location>
        <topology evidence="1">Multi-pass membrane protein</topology>
    </subcellularLocation>
    <subcellularLocation>
        <location evidence="10">Mitochondrion inner membrane</location>
        <topology evidence="10">Multi-pass membrane protein</topology>
    </subcellularLocation>
</comment>
<reference evidence="13" key="3">
    <citation type="submission" date="2025-09" db="UniProtKB">
        <authorList>
            <consortium name="Ensembl"/>
        </authorList>
    </citation>
    <scope>IDENTIFICATION</scope>
</reference>
<dbReference type="GO" id="GO:0036444">
    <property type="term" value="P:calcium import into the mitochondrion"/>
    <property type="evidence" value="ECO:0007669"/>
    <property type="project" value="TreeGrafter"/>
</dbReference>
<evidence type="ECO:0000256" key="1">
    <source>
        <dbReference type="ARBA" id="ARBA00004141"/>
    </source>
</evidence>
<dbReference type="Ensembl" id="ENSGACT00000000460.2">
    <property type="protein sequence ID" value="ENSGACP00000000460.2"/>
    <property type="gene ID" value="ENSGACG00000000360.2"/>
</dbReference>
<feature type="region of interest" description="Disordered" evidence="11">
    <location>
        <begin position="282"/>
        <end position="302"/>
    </location>
</feature>
<evidence type="ECO:0000256" key="6">
    <source>
        <dbReference type="ARBA" id="ARBA00022837"/>
    </source>
</evidence>
<feature type="transmembrane region" description="Helical" evidence="10">
    <location>
        <begin position="209"/>
        <end position="235"/>
    </location>
</feature>
<evidence type="ECO:0000256" key="2">
    <source>
        <dbReference type="ARBA" id="ARBA00005653"/>
    </source>
</evidence>
<keyword evidence="3 10" id="KW-0813">Transport</keyword>
<keyword evidence="10" id="KW-0496">Mitochondrion</keyword>
<organism evidence="13 14">
    <name type="scientific">Gasterosteus aculeatus aculeatus</name>
    <name type="common">three-spined stickleback</name>
    <dbReference type="NCBI Taxonomy" id="481459"/>
    <lineage>
        <taxon>Eukaryota</taxon>
        <taxon>Metazoa</taxon>
        <taxon>Chordata</taxon>
        <taxon>Craniata</taxon>
        <taxon>Vertebrata</taxon>
        <taxon>Euteleostomi</taxon>
        <taxon>Actinopterygii</taxon>
        <taxon>Neopterygii</taxon>
        <taxon>Teleostei</taxon>
        <taxon>Neoteleostei</taxon>
        <taxon>Acanthomorphata</taxon>
        <taxon>Eupercaria</taxon>
        <taxon>Perciformes</taxon>
        <taxon>Cottioidei</taxon>
        <taxon>Gasterosteales</taxon>
        <taxon>Gasterosteidae</taxon>
        <taxon>Gasterosteus</taxon>
    </lineage>
</organism>
<feature type="domain" description="Calcium uniporter protein C-terminal" evidence="12">
    <location>
        <begin position="95"/>
        <end position="262"/>
    </location>
</feature>
<evidence type="ECO:0000256" key="8">
    <source>
        <dbReference type="ARBA" id="ARBA00023065"/>
    </source>
</evidence>
<protein>
    <recommendedName>
        <fullName evidence="10">Calcium uniporter regulatory subunit MCUb</fullName>
    </recommendedName>
</protein>
<evidence type="ECO:0000256" key="5">
    <source>
        <dbReference type="ARBA" id="ARBA00022692"/>
    </source>
</evidence>
<dbReference type="GO" id="GO:0019855">
    <property type="term" value="F:calcium channel inhibitor activity"/>
    <property type="evidence" value="ECO:0007669"/>
    <property type="project" value="TreeGrafter"/>
</dbReference>
<evidence type="ECO:0000313" key="13">
    <source>
        <dbReference type="Ensembl" id="ENSGACP00000000460.2"/>
    </source>
</evidence>
<keyword evidence="5 10" id="KW-0812">Transmembrane</keyword>
<evidence type="ECO:0000313" key="14">
    <source>
        <dbReference type="Proteomes" id="UP000007635"/>
    </source>
</evidence>
<evidence type="ECO:0000256" key="10">
    <source>
        <dbReference type="RuleBase" id="RU367035"/>
    </source>
</evidence>
<keyword evidence="10" id="KW-0999">Mitochondrion inner membrane</keyword>
<proteinExistence type="inferred from homology"/>
<evidence type="ECO:0000256" key="4">
    <source>
        <dbReference type="ARBA" id="ARBA00022568"/>
    </source>
</evidence>
<dbReference type="AlphaFoldDB" id="G3N590"/>
<comment type="similarity">
    <text evidence="2 10">Belongs to the MCU (TC 1.A.77) family.</text>
</comment>
<evidence type="ECO:0000259" key="12">
    <source>
        <dbReference type="Pfam" id="PF04678"/>
    </source>
</evidence>
<sequence length="340" mass="37135">MLVSGLLCRVSLCRPARLRILTSGPLCSAPPWSGSVGSRLSTQPRSKGPAGAFVRYSLGRPVLSVRLPAGEQSRFTLTPMLTTVGDLLAEISAKDPTVHSAALLNGAGQRISSCTFMETVLSEDFQLLINGFAHSVHSLGQGLSHERVLGLEDMKYVVRLLHSAVTRPQQQRVKHAELLLRQETLREQLQPLETAREKMAQEAEHRASLLGWAGLSYLSLQGGFLGYLTWYVFAWDVMEPVTFFISCTTSMFFFAYYVLTKQVGTQRGPLFVLCPTQSKVPSLSSVPTQSKVPSLSSVPRSQRSPLCPLSHAVKGPLFVLCPTQSKVPSLSSVPQKVAAR</sequence>
<evidence type="ECO:0000256" key="7">
    <source>
        <dbReference type="ARBA" id="ARBA00022989"/>
    </source>
</evidence>
<dbReference type="Pfam" id="PF04678">
    <property type="entry name" value="MCU"/>
    <property type="match status" value="1"/>
</dbReference>
<dbReference type="PANTHER" id="PTHR13462:SF6">
    <property type="entry name" value="CALCIUM UNIPORTER REGULATORY SUBUNIT MCUB, MITOCHONDRIAL"/>
    <property type="match status" value="1"/>
</dbReference>
<keyword evidence="9 10" id="KW-0472">Membrane</keyword>
<reference evidence="13 14" key="1">
    <citation type="journal article" date="2021" name="G3 (Bethesda)">
        <title>Improved contiguity of the threespine stickleback genome using long-read sequencing.</title>
        <authorList>
            <person name="Nath S."/>
            <person name="Shaw D.E."/>
            <person name="White M.A."/>
        </authorList>
    </citation>
    <scope>NUCLEOTIDE SEQUENCE [LARGE SCALE GENOMIC DNA]</scope>
    <source>
        <strain evidence="13 14">Lake Benthic</strain>
    </source>
</reference>
<dbReference type="InterPro" id="IPR039055">
    <property type="entry name" value="MCU_fam"/>
</dbReference>
<evidence type="ECO:0000256" key="3">
    <source>
        <dbReference type="ARBA" id="ARBA00022448"/>
    </source>
</evidence>
<dbReference type="PANTHER" id="PTHR13462">
    <property type="entry name" value="CALCIUM UNIPORTER PROTEIN, MITOCHONDRIAL"/>
    <property type="match status" value="1"/>
</dbReference>
<dbReference type="Bgee" id="ENSGACG00000000360">
    <property type="expression patterns" value="Expressed in zone of skin and 9 other cell types or tissues"/>
</dbReference>
<dbReference type="GO" id="GO:1990246">
    <property type="term" value="C:uniplex complex"/>
    <property type="evidence" value="ECO:0007669"/>
    <property type="project" value="TreeGrafter"/>
</dbReference>
<reference evidence="13" key="2">
    <citation type="submission" date="2025-08" db="UniProtKB">
        <authorList>
            <consortium name="Ensembl"/>
        </authorList>
    </citation>
    <scope>IDENTIFICATION</scope>
</reference>
<keyword evidence="8 10" id="KW-0406">Ion transport</keyword>
<keyword evidence="6 10" id="KW-0106">Calcium</keyword>
<keyword evidence="7 10" id="KW-1133">Transmembrane helix</keyword>
<feature type="transmembrane region" description="Helical" evidence="10">
    <location>
        <begin position="241"/>
        <end position="259"/>
    </location>
</feature>
<evidence type="ECO:0000256" key="9">
    <source>
        <dbReference type="ARBA" id="ARBA00023136"/>
    </source>
</evidence>
<keyword evidence="14" id="KW-1185">Reference proteome</keyword>
<name>G3N590_GASAC</name>
<accession>G3N590</accession>